<protein>
    <submittedName>
        <fullName evidence="4">Peptidoglycan-binding protein</fullName>
    </submittedName>
</protein>
<feature type="region of interest" description="Disordered" evidence="1">
    <location>
        <begin position="132"/>
        <end position="172"/>
    </location>
</feature>
<feature type="compositionally biased region" description="Low complexity" evidence="1">
    <location>
        <begin position="361"/>
        <end position="370"/>
    </location>
</feature>
<dbReference type="InterPro" id="IPR002477">
    <property type="entry name" value="Peptidoglycan-bd-like"/>
</dbReference>
<sequence length="383" mass="38753">MLGDRTRRPGILAASLAGLALAAVALAGCGNVSSVDVAQAKVTAKEKAVAEAEDALTAASSKFCDASKDYIVALDRYGDVLNDTAPTVGDVRDAGSDLVKPRADAFGGAEAAVEASQALDKAHQELADAQAALANAQSGSTGEPVEATPAPTSTPLAPAATVDRVKQAESEFSDAQGAITDDTPLEAASEQFNSAAVALEMAWLRLFADAGCISDQNQAAAEEAVRAYTTALQQDLATAGFYTGTVDGIYGPLTVQAVEDLQKAAGLPVTGTVDKATADALQAAIAAKGGAAAQASVASTAAVQQTLKLLGFWDGPVDGVWTPELTDAVKEFQTKLGVEPTGAVDAATVAAFEHAIAQLKESLASPSPTTEPEPESSEEPPAQ</sequence>
<dbReference type="InterPro" id="IPR036365">
    <property type="entry name" value="PGBD-like_sf"/>
</dbReference>
<evidence type="ECO:0000259" key="3">
    <source>
        <dbReference type="Pfam" id="PF01471"/>
    </source>
</evidence>
<reference evidence="4 5" key="1">
    <citation type="submission" date="2024-09" db="EMBL/GenBank/DDBJ databases">
        <authorList>
            <person name="Pan X."/>
        </authorList>
    </citation>
    <scope>NUCLEOTIDE SEQUENCE [LARGE SCALE GENOMIC DNA]</scope>
    <source>
        <strain evidence="4 5">B2969</strain>
    </source>
</reference>
<dbReference type="EMBL" id="JBIQWL010000011">
    <property type="protein sequence ID" value="MFH8252652.1"/>
    <property type="molecule type" value="Genomic_DNA"/>
</dbReference>
<feature type="domain" description="Peptidoglycan binding-like" evidence="3">
    <location>
        <begin position="230"/>
        <end position="281"/>
    </location>
</feature>
<dbReference type="Pfam" id="PF01471">
    <property type="entry name" value="PG_binding_1"/>
    <property type="match status" value="2"/>
</dbReference>
<gene>
    <name evidence="4" type="ORF">ACH3VR_19955</name>
</gene>
<keyword evidence="5" id="KW-1185">Reference proteome</keyword>
<accession>A0ABW7QEM8</accession>
<name>A0ABW7QEM8_9MICO</name>
<feature type="chain" id="PRO_5047070894" evidence="2">
    <location>
        <begin position="28"/>
        <end position="383"/>
    </location>
</feature>
<evidence type="ECO:0000256" key="1">
    <source>
        <dbReference type="SAM" id="MobiDB-lite"/>
    </source>
</evidence>
<feature type="compositionally biased region" description="Acidic residues" evidence="1">
    <location>
        <begin position="372"/>
        <end position="383"/>
    </location>
</feature>
<feature type="signal peptide" evidence="2">
    <location>
        <begin position="1"/>
        <end position="27"/>
    </location>
</feature>
<dbReference type="InterPro" id="IPR036366">
    <property type="entry name" value="PGBDSf"/>
</dbReference>
<keyword evidence="2" id="KW-0732">Signal</keyword>
<comment type="caution">
    <text evidence="4">The sequence shown here is derived from an EMBL/GenBank/DDBJ whole genome shotgun (WGS) entry which is preliminary data.</text>
</comment>
<dbReference type="Gene3D" id="1.10.101.10">
    <property type="entry name" value="PGBD-like superfamily/PGBD"/>
    <property type="match status" value="2"/>
</dbReference>
<feature type="compositionally biased region" description="Low complexity" evidence="1">
    <location>
        <begin position="147"/>
        <end position="161"/>
    </location>
</feature>
<feature type="domain" description="Peptidoglycan binding-like" evidence="3">
    <location>
        <begin position="301"/>
        <end position="351"/>
    </location>
</feature>
<dbReference type="Proteomes" id="UP001610861">
    <property type="component" value="Unassembled WGS sequence"/>
</dbReference>
<feature type="region of interest" description="Disordered" evidence="1">
    <location>
        <begin position="360"/>
        <end position="383"/>
    </location>
</feature>
<evidence type="ECO:0000313" key="5">
    <source>
        <dbReference type="Proteomes" id="UP001610861"/>
    </source>
</evidence>
<dbReference type="SUPFAM" id="SSF47090">
    <property type="entry name" value="PGBD-like"/>
    <property type="match status" value="2"/>
</dbReference>
<organism evidence="4 5">
    <name type="scientific">Microbacterium alkaliflavum</name>
    <dbReference type="NCBI Taxonomy" id="3248839"/>
    <lineage>
        <taxon>Bacteria</taxon>
        <taxon>Bacillati</taxon>
        <taxon>Actinomycetota</taxon>
        <taxon>Actinomycetes</taxon>
        <taxon>Micrococcales</taxon>
        <taxon>Microbacteriaceae</taxon>
        <taxon>Microbacterium</taxon>
    </lineage>
</organism>
<evidence type="ECO:0000313" key="4">
    <source>
        <dbReference type="EMBL" id="MFH8252652.1"/>
    </source>
</evidence>
<proteinExistence type="predicted"/>
<evidence type="ECO:0000256" key="2">
    <source>
        <dbReference type="SAM" id="SignalP"/>
    </source>
</evidence>
<dbReference type="PROSITE" id="PS51257">
    <property type="entry name" value="PROKAR_LIPOPROTEIN"/>
    <property type="match status" value="1"/>
</dbReference>
<dbReference type="RefSeq" id="WP_397558081.1">
    <property type="nucleotide sequence ID" value="NZ_JBIQWL010000011.1"/>
</dbReference>